<proteinExistence type="predicted"/>
<dbReference type="GO" id="GO:0008483">
    <property type="term" value="F:transaminase activity"/>
    <property type="evidence" value="ECO:0007669"/>
    <property type="project" value="UniProtKB-KW"/>
</dbReference>
<name>A0A941IXJ5_9BACT</name>
<evidence type="ECO:0000256" key="2">
    <source>
        <dbReference type="ARBA" id="ARBA00022898"/>
    </source>
</evidence>
<keyword evidence="5" id="KW-1185">Reference proteome</keyword>
<keyword evidence="4" id="KW-0032">Aminotransferase</keyword>
<dbReference type="PANTHER" id="PTHR42885">
    <property type="entry name" value="HISTIDINOL-PHOSPHATE AMINOTRANSFERASE-RELATED"/>
    <property type="match status" value="1"/>
</dbReference>
<dbReference type="InterPro" id="IPR015424">
    <property type="entry name" value="PyrdxlP-dep_Trfase"/>
</dbReference>
<evidence type="ECO:0000313" key="4">
    <source>
        <dbReference type="EMBL" id="MBR8535663.1"/>
    </source>
</evidence>
<organism evidence="4 5">
    <name type="scientific">Carboxylicivirga sediminis</name>
    <dbReference type="NCBI Taxonomy" id="2006564"/>
    <lineage>
        <taxon>Bacteria</taxon>
        <taxon>Pseudomonadati</taxon>
        <taxon>Bacteroidota</taxon>
        <taxon>Bacteroidia</taxon>
        <taxon>Marinilabiliales</taxon>
        <taxon>Marinilabiliaceae</taxon>
        <taxon>Carboxylicivirga</taxon>
    </lineage>
</organism>
<dbReference type="InterPro" id="IPR004839">
    <property type="entry name" value="Aminotransferase_I/II_large"/>
</dbReference>
<feature type="domain" description="Aminotransferase class I/classII large" evidence="3">
    <location>
        <begin position="49"/>
        <end position="341"/>
    </location>
</feature>
<dbReference type="Pfam" id="PF00155">
    <property type="entry name" value="Aminotran_1_2"/>
    <property type="match status" value="1"/>
</dbReference>
<dbReference type="GO" id="GO:0030170">
    <property type="term" value="F:pyridoxal phosphate binding"/>
    <property type="evidence" value="ECO:0007669"/>
    <property type="project" value="InterPro"/>
</dbReference>
<reference evidence="4" key="2">
    <citation type="submission" date="2021-04" db="EMBL/GenBank/DDBJ databases">
        <authorList>
            <person name="Zhang T."/>
            <person name="Zhang Y."/>
            <person name="Lu D."/>
            <person name="Zuo D."/>
            <person name="Du Z."/>
        </authorList>
    </citation>
    <scope>NUCLEOTIDE SEQUENCE</scope>
    <source>
        <strain evidence="4">JR1</strain>
    </source>
</reference>
<evidence type="ECO:0000259" key="3">
    <source>
        <dbReference type="Pfam" id="PF00155"/>
    </source>
</evidence>
<dbReference type="EMBL" id="JAGTAR010000011">
    <property type="protein sequence ID" value="MBR8535663.1"/>
    <property type="molecule type" value="Genomic_DNA"/>
</dbReference>
<reference evidence="4" key="1">
    <citation type="journal article" date="2018" name="Int. J. Syst. Evol. Microbiol.">
        <title>Carboxylicivirga sediminis sp. nov., isolated from coastal sediment.</title>
        <authorList>
            <person name="Wang F.Q."/>
            <person name="Ren L.H."/>
            <person name="Zou R.J."/>
            <person name="Sun Y.Z."/>
            <person name="Liu X.J."/>
            <person name="Jiang F."/>
            <person name="Liu L.J."/>
        </authorList>
    </citation>
    <scope>NUCLEOTIDE SEQUENCE</scope>
    <source>
        <strain evidence="4">JR1</strain>
    </source>
</reference>
<evidence type="ECO:0000313" key="5">
    <source>
        <dbReference type="Proteomes" id="UP000679220"/>
    </source>
</evidence>
<dbReference type="Gene3D" id="3.40.640.10">
    <property type="entry name" value="Type I PLP-dependent aspartate aminotransferase-like (Major domain)"/>
    <property type="match status" value="1"/>
</dbReference>
<dbReference type="SUPFAM" id="SSF53383">
    <property type="entry name" value="PLP-dependent transferases"/>
    <property type="match status" value="1"/>
</dbReference>
<keyword evidence="4" id="KW-0808">Transferase</keyword>
<evidence type="ECO:0000256" key="1">
    <source>
        <dbReference type="ARBA" id="ARBA00001933"/>
    </source>
</evidence>
<accession>A0A941IXJ5</accession>
<comment type="caution">
    <text evidence="4">The sequence shown here is derived from an EMBL/GenBank/DDBJ whole genome shotgun (WGS) entry which is preliminary data.</text>
</comment>
<dbReference type="InterPro" id="IPR015421">
    <property type="entry name" value="PyrdxlP-dep_Trfase_major"/>
</dbReference>
<comment type="cofactor">
    <cofactor evidence="1">
        <name>pyridoxal 5'-phosphate</name>
        <dbReference type="ChEBI" id="CHEBI:597326"/>
    </cofactor>
</comment>
<dbReference type="InterPro" id="IPR015422">
    <property type="entry name" value="PyrdxlP-dep_Trfase_small"/>
</dbReference>
<dbReference type="Gene3D" id="3.90.1150.10">
    <property type="entry name" value="Aspartate Aminotransferase, domain 1"/>
    <property type="match status" value="1"/>
</dbReference>
<keyword evidence="2" id="KW-0663">Pyridoxal phosphate</keyword>
<dbReference type="AlphaFoldDB" id="A0A941IXJ5"/>
<dbReference type="PANTHER" id="PTHR42885:SF1">
    <property type="entry name" value="THREONINE-PHOSPHATE DECARBOXYLASE"/>
    <property type="match status" value="1"/>
</dbReference>
<sequence>MPVSLISKSSQFAHGNDAYRYCHDIIADFSTNTWYKGPHPELLSCLKGNMSCIANYPELQSESLTAALADNHHLAEDQVLVCNGTAEAIFYIAQSYANASSRIITPTFSEYEHACQVYNHQISYCGAGFLSDGMNTPEGLFWLCNPNNPTGEVFSKELLLDLIKNNPQTTFVIDEAYADFCIEDMSMIPYIGRFKNLLILKSMTKNYCLPGLRLGYVLGHQAVVSQLSVYRPPWSVNSLALKAGEFALRQPIIDELELLTYLSLSKTFRTELAAIPGIEVYPSSTGYFLVKTPMLAAELKQLLVEKYGLLVRDASNFRTLSEYHIRLATLSRDKNDSLITAFKSIFQ</sequence>
<dbReference type="CDD" id="cd00609">
    <property type="entry name" value="AAT_like"/>
    <property type="match status" value="1"/>
</dbReference>
<dbReference type="RefSeq" id="WP_212189786.1">
    <property type="nucleotide sequence ID" value="NZ_JAGTAR010000011.1"/>
</dbReference>
<dbReference type="Proteomes" id="UP000679220">
    <property type="component" value="Unassembled WGS sequence"/>
</dbReference>
<gene>
    <name evidence="4" type="ORF">KDU71_08840</name>
</gene>
<protein>
    <submittedName>
        <fullName evidence="4">Pyridoxal phosphate-dependent class II aminotransferase</fullName>
    </submittedName>
</protein>